<comment type="caution">
    <text evidence="6">The sequence shown here is derived from an EMBL/GenBank/DDBJ whole genome shotgun (WGS) entry which is preliminary data.</text>
</comment>
<sequence>MTVTKECYADLQEKYEKVKKLIEEDSKLDSTSEPYTSKYNAKQLLIGMKANIENLLRSQTPGTKEFLKLTGMLATVFLYLGRIAIETEETSTGEKFFKKCVDVIDKEELKPEIVIITLHILNELGLFWAEREPTKSKLHLEKCEQSYKQFKESEAVPTDFDNLFHVDPVADEITAFTNLEKAHTLTLYYLAQIYGTLGDALKSAIYCHTTLKRQLEMNDYDHIDWALNAATLSQFFMEKNGFKQARHHLAASSYILDVYKKELDECTLQNDEYYAKVENFKHRSADVARCWAKYGLLLLSSSRDRLMNHEDIDTVCALSTDLAKLDLTNMTLSSEDIANLEFRTLALSDQERQITDQFLLTFKDAREVFLNAKTWLEKAHNYYTLNSLASDYIEIMQDQAQLYLNLLFFEDNPENQAKMHKRRIDLMENVLNEINPTYYMQYCKQLWFELAQTYSEILYIKLDKLKESIERPNPNTLTKINNFIDKGIVYNNKFIDSFRDVVTKNLPDRIPEQYEKPYLKAIMANGALHGRYIVLDKEINLQHVQASLEYYKKVLDYCQTNPEVKEVLPTEHSICTEMTTLLPVKIQKLKQEVPLSK</sequence>
<dbReference type="AlphaFoldDB" id="A0A5N4AN77"/>
<dbReference type="GO" id="GO:0005856">
    <property type="term" value="C:cytoskeleton"/>
    <property type="evidence" value="ECO:0007669"/>
    <property type="project" value="UniProtKB-SubCell"/>
</dbReference>
<evidence type="ECO:0000256" key="4">
    <source>
        <dbReference type="ARBA" id="ARBA00022490"/>
    </source>
</evidence>
<proteinExistence type="inferred from homology"/>
<dbReference type="PANTHER" id="PTHR46321">
    <property type="entry name" value="KIF1-BINDING PROTEIN"/>
    <property type="match status" value="1"/>
</dbReference>
<dbReference type="FunCoup" id="A0A5N4AN77">
    <property type="interactions" value="1845"/>
</dbReference>
<dbReference type="InterPro" id="IPR022083">
    <property type="entry name" value="KBP"/>
</dbReference>
<keyword evidence="7" id="KW-1185">Reference proteome</keyword>
<protein>
    <recommendedName>
        <fullName evidence="3">KIF-binding protein</fullName>
    </recommendedName>
</protein>
<evidence type="ECO:0000313" key="6">
    <source>
        <dbReference type="EMBL" id="KAB0798805.1"/>
    </source>
</evidence>
<gene>
    <name evidence="6" type="ORF">PPYR_06685</name>
</gene>
<dbReference type="OrthoDB" id="409897at2759"/>
<comment type="subcellular location">
    <subcellularLocation>
        <location evidence="1">Cytoplasm</location>
        <location evidence="1">Cytoskeleton</location>
    </subcellularLocation>
</comment>
<dbReference type="Pfam" id="PF12309">
    <property type="entry name" value="KBP_C"/>
    <property type="match status" value="1"/>
</dbReference>
<dbReference type="GO" id="GO:0000226">
    <property type="term" value="P:microtubule cytoskeleton organization"/>
    <property type="evidence" value="ECO:0007669"/>
    <property type="project" value="TreeGrafter"/>
</dbReference>
<dbReference type="GO" id="GO:1990535">
    <property type="term" value="P:neuron projection maintenance"/>
    <property type="evidence" value="ECO:0007669"/>
    <property type="project" value="TreeGrafter"/>
</dbReference>
<dbReference type="EMBL" id="VVIM01000005">
    <property type="protein sequence ID" value="KAB0798805.1"/>
    <property type="molecule type" value="Genomic_DNA"/>
</dbReference>
<comment type="similarity">
    <text evidence="2">Belongs to the KIF-binding protein family.</text>
</comment>
<dbReference type="InParanoid" id="A0A5N4AN77"/>
<dbReference type="PANTHER" id="PTHR46321:SF1">
    <property type="entry name" value="KIF-BINDING PROTEIN"/>
    <property type="match status" value="1"/>
</dbReference>
<keyword evidence="5" id="KW-0206">Cytoskeleton</keyword>
<keyword evidence="4" id="KW-0963">Cytoplasm</keyword>
<evidence type="ECO:0000256" key="1">
    <source>
        <dbReference type="ARBA" id="ARBA00004245"/>
    </source>
</evidence>
<organism evidence="6 7">
    <name type="scientific">Photinus pyralis</name>
    <name type="common">Common eastern firefly</name>
    <name type="synonym">Lampyris pyralis</name>
    <dbReference type="NCBI Taxonomy" id="7054"/>
    <lineage>
        <taxon>Eukaryota</taxon>
        <taxon>Metazoa</taxon>
        <taxon>Ecdysozoa</taxon>
        <taxon>Arthropoda</taxon>
        <taxon>Hexapoda</taxon>
        <taxon>Insecta</taxon>
        <taxon>Pterygota</taxon>
        <taxon>Neoptera</taxon>
        <taxon>Endopterygota</taxon>
        <taxon>Coleoptera</taxon>
        <taxon>Polyphaga</taxon>
        <taxon>Elateriformia</taxon>
        <taxon>Elateroidea</taxon>
        <taxon>Lampyridae</taxon>
        <taxon>Lampyrinae</taxon>
        <taxon>Photinus</taxon>
    </lineage>
</organism>
<evidence type="ECO:0000256" key="5">
    <source>
        <dbReference type="ARBA" id="ARBA00023212"/>
    </source>
</evidence>
<name>A0A5N4AN77_PHOPY</name>
<evidence type="ECO:0000256" key="2">
    <source>
        <dbReference type="ARBA" id="ARBA00010305"/>
    </source>
</evidence>
<dbReference type="Proteomes" id="UP000327044">
    <property type="component" value="Unassembled WGS sequence"/>
</dbReference>
<dbReference type="GO" id="GO:0021952">
    <property type="term" value="P:central nervous system projection neuron axonogenesis"/>
    <property type="evidence" value="ECO:0007669"/>
    <property type="project" value="TreeGrafter"/>
</dbReference>
<accession>A0A5N4AN77</accession>
<evidence type="ECO:0000313" key="7">
    <source>
        <dbReference type="Proteomes" id="UP000327044"/>
    </source>
</evidence>
<reference evidence="6 7" key="1">
    <citation type="journal article" date="2018" name="Elife">
        <title>Firefly genomes illuminate parallel origins of bioluminescence in beetles.</title>
        <authorList>
            <person name="Fallon T.R."/>
            <person name="Lower S.E."/>
            <person name="Chang C.H."/>
            <person name="Bessho-Uehara M."/>
            <person name="Martin G.J."/>
            <person name="Bewick A.J."/>
            <person name="Behringer M."/>
            <person name="Debat H.J."/>
            <person name="Wong I."/>
            <person name="Day J.C."/>
            <person name="Suvorov A."/>
            <person name="Silva C.J."/>
            <person name="Stanger-Hall K.F."/>
            <person name="Hall D.W."/>
            <person name="Schmitz R.J."/>
            <person name="Nelson D.R."/>
            <person name="Lewis S.M."/>
            <person name="Shigenobu S."/>
            <person name="Bybee S.M."/>
            <person name="Larracuente A.M."/>
            <person name="Oba Y."/>
            <person name="Weng J.K."/>
        </authorList>
    </citation>
    <scope>NUCLEOTIDE SEQUENCE [LARGE SCALE GENOMIC DNA]</scope>
    <source>
        <strain evidence="6">1611_PpyrPB1</strain>
        <tissue evidence="6">Whole body</tissue>
    </source>
</reference>
<evidence type="ECO:0000256" key="3">
    <source>
        <dbReference type="ARBA" id="ARBA00016840"/>
    </source>
</evidence>